<feature type="domain" description="BURP" evidence="2">
    <location>
        <begin position="115"/>
        <end position="325"/>
    </location>
</feature>
<name>A0ABR2FMB0_9ROSI</name>
<feature type="chain" id="PRO_5046621580" description="BURP domain-containing protein" evidence="1">
    <location>
        <begin position="23"/>
        <end position="325"/>
    </location>
</feature>
<dbReference type="EMBL" id="JBBPBM010000006">
    <property type="protein sequence ID" value="KAK8582138.1"/>
    <property type="molecule type" value="Genomic_DNA"/>
</dbReference>
<dbReference type="PANTHER" id="PTHR31236:SF37">
    <property type="entry name" value="BURP DOMAIN-CONTAINING PROTEIN 5-LIKE"/>
    <property type="match status" value="1"/>
</dbReference>
<dbReference type="PANTHER" id="PTHR31236">
    <property type="entry name" value="BURP DOMAIN PROTEIN USPL1-LIKE"/>
    <property type="match status" value="1"/>
</dbReference>
<evidence type="ECO:0000313" key="4">
    <source>
        <dbReference type="Proteomes" id="UP001472677"/>
    </source>
</evidence>
<dbReference type="InterPro" id="IPR004873">
    <property type="entry name" value="BURP_dom"/>
</dbReference>
<dbReference type="PROSITE" id="PS51277">
    <property type="entry name" value="BURP"/>
    <property type="match status" value="1"/>
</dbReference>
<keyword evidence="4" id="KW-1185">Reference proteome</keyword>
<comment type="caution">
    <text evidence="3">The sequence shown here is derived from an EMBL/GenBank/DDBJ whole genome shotgun (WGS) entry which is preliminary data.</text>
</comment>
<protein>
    <recommendedName>
        <fullName evidence="2">BURP domain-containing protein</fullName>
    </recommendedName>
</protein>
<accession>A0ABR2FMB0</accession>
<proteinExistence type="predicted"/>
<organism evidence="3 4">
    <name type="scientific">Hibiscus sabdariffa</name>
    <name type="common">roselle</name>
    <dbReference type="NCBI Taxonomy" id="183260"/>
    <lineage>
        <taxon>Eukaryota</taxon>
        <taxon>Viridiplantae</taxon>
        <taxon>Streptophyta</taxon>
        <taxon>Embryophyta</taxon>
        <taxon>Tracheophyta</taxon>
        <taxon>Spermatophyta</taxon>
        <taxon>Magnoliopsida</taxon>
        <taxon>eudicotyledons</taxon>
        <taxon>Gunneridae</taxon>
        <taxon>Pentapetalae</taxon>
        <taxon>rosids</taxon>
        <taxon>malvids</taxon>
        <taxon>Malvales</taxon>
        <taxon>Malvaceae</taxon>
        <taxon>Malvoideae</taxon>
        <taxon>Hibiscus</taxon>
    </lineage>
</organism>
<dbReference type="Pfam" id="PF03181">
    <property type="entry name" value="BURP"/>
    <property type="match status" value="1"/>
</dbReference>
<sequence length="325" mass="35620">MEFRFLQIIPMMLVLAVAATHSAVPVEMHWMSVFPNTPMPKALRNLLPSPAAAAAAAAAGGNHMKAAVADMVNENKGFINIPKLSAYRTSYKVTYGSNRNEEFADGNVTANKDFFFFESKLHPGSKMNLKGLTGKASKTAFLPRLVADSIPFSTQKFAQVLHHFSLQPESAASKILKQTIEDCEAPAMEGEARYCATSLESFVDLGVSMLGQNIQLLSTELERETQNQEFSIGEGMKMVGKSEIVCHKMSYAYAVFLCHSIDKTDLYKVPLVGEDGTRAAALAVCHRDTSAWSPKHLAFQILKVEPGTVPVCHFLARDTLVWVSN</sequence>
<evidence type="ECO:0000256" key="1">
    <source>
        <dbReference type="SAM" id="SignalP"/>
    </source>
</evidence>
<dbReference type="InterPro" id="IPR044816">
    <property type="entry name" value="BURP"/>
</dbReference>
<dbReference type="Proteomes" id="UP001472677">
    <property type="component" value="Unassembled WGS sequence"/>
</dbReference>
<evidence type="ECO:0000259" key="2">
    <source>
        <dbReference type="PROSITE" id="PS51277"/>
    </source>
</evidence>
<keyword evidence="1" id="KW-0732">Signal</keyword>
<feature type="signal peptide" evidence="1">
    <location>
        <begin position="1"/>
        <end position="22"/>
    </location>
</feature>
<gene>
    <name evidence="3" type="ORF">V6N12_072333</name>
</gene>
<evidence type="ECO:0000313" key="3">
    <source>
        <dbReference type="EMBL" id="KAK8582138.1"/>
    </source>
</evidence>
<dbReference type="SMART" id="SM01045">
    <property type="entry name" value="BURP"/>
    <property type="match status" value="1"/>
</dbReference>
<reference evidence="3 4" key="1">
    <citation type="journal article" date="2024" name="G3 (Bethesda)">
        <title>Genome assembly of Hibiscus sabdariffa L. provides insights into metabolisms of medicinal natural products.</title>
        <authorList>
            <person name="Kim T."/>
        </authorList>
    </citation>
    <scope>NUCLEOTIDE SEQUENCE [LARGE SCALE GENOMIC DNA]</scope>
    <source>
        <strain evidence="3">TK-2024</strain>
        <tissue evidence="3">Old leaves</tissue>
    </source>
</reference>